<dbReference type="OrthoDB" id="7487068at2759"/>
<sequence>MVEQLEEIAEVEHYSTKSLANNVKINCNTPEVYRRMITYMKERNIMYHSYQIKEDHAYRVVIKYLHPSVQTADTAIELLQYGHKVRNIINARHHRTKDSLNIFFVDLEPSDNNKEVYNIDRLQNKLIRIEPPRIFNTVIQCTRCQLYGHSKTYCNRTFLCVKCGGAHNSTTCKKSTNTPAKCGLCVGSHPANYKGCDYYRNIKRSNKAITNKPINQQKVHTPMIDWNEFPHMSIIPTQIRHTSLRIALWNANGLSQHRDEIILFLKINFIDILLISESHITAESYIKIPQYNTSSTSHPDGTAHRDTAIIVSQSIDHYQLPKFEENFVQATSIKVKTMTYDITISAAYCPPRHNNKKEDYQSFFSTLGNKFIAGGDYNSKHVLWGSRLTTTKGRELAKLMQEENYYYMSTGTPTYWPTDPQKTPDLLDFFVTKGLSSTYADVTPSSELSSDHTPVIAAISSSVIHKQPTPKLHNNKTNWDI</sequence>
<dbReference type="Proteomes" id="UP000235965">
    <property type="component" value="Unassembled WGS sequence"/>
</dbReference>
<accession>A0A2J7PNL6</accession>
<evidence type="ECO:0000259" key="1">
    <source>
        <dbReference type="SMART" id="SM00596"/>
    </source>
</evidence>
<dbReference type="Pfam" id="PF07530">
    <property type="entry name" value="PRE_C2HC"/>
    <property type="match status" value="1"/>
</dbReference>
<feature type="domain" description="Pre-C2HC" evidence="1">
    <location>
        <begin position="71"/>
        <end position="139"/>
    </location>
</feature>
<dbReference type="PANTHER" id="PTHR33273:SF2">
    <property type="entry name" value="ENDONUCLEASE_EXONUCLEASE_PHOSPHATASE DOMAIN-CONTAINING PROTEIN"/>
    <property type="match status" value="1"/>
</dbReference>
<dbReference type="GO" id="GO:0003824">
    <property type="term" value="F:catalytic activity"/>
    <property type="evidence" value="ECO:0007669"/>
    <property type="project" value="InterPro"/>
</dbReference>
<comment type="caution">
    <text evidence="2">The sequence shown here is derived from an EMBL/GenBank/DDBJ whole genome shotgun (WGS) entry which is preliminary data.</text>
</comment>
<dbReference type="Gene3D" id="3.60.10.10">
    <property type="entry name" value="Endonuclease/exonuclease/phosphatase"/>
    <property type="match status" value="1"/>
</dbReference>
<dbReference type="InParanoid" id="A0A2J7PNL6"/>
<evidence type="ECO:0000313" key="3">
    <source>
        <dbReference type="Proteomes" id="UP000235965"/>
    </source>
</evidence>
<evidence type="ECO:0000313" key="2">
    <source>
        <dbReference type="EMBL" id="PNF17940.1"/>
    </source>
</evidence>
<keyword evidence="3" id="KW-1185">Reference proteome</keyword>
<name>A0A2J7PNL6_9NEOP</name>
<dbReference type="InterPro" id="IPR006579">
    <property type="entry name" value="Pre_C2HC_dom"/>
</dbReference>
<dbReference type="InterPro" id="IPR005135">
    <property type="entry name" value="Endo/exonuclease/phosphatase"/>
</dbReference>
<organism evidence="2 3">
    <name type="scientific">Cryptotermes secundus</name>
    <dbReference type="NCBI Taxonomy" id="105785"/>
    <lineage>
        <taxon>Eukaryota</taxon>
        <taxon>Metazoa</taxon>
        <taxon>Ecdysozoa</taxon>
        <taxon>Arthropoda</taxon>
        <taxon>Hexapoda</taxon>
        <taxon>Insecta</taxon>
        <taxon>Pterygota</taxon>
        <taxon>Neoptera</taxon>
        <taxon>Polyneoptera</taxon>
        <taxon>Dictyoptera</taxon>
        <taxon>Blattodea</taxon>
        <taxon>Blattoidea</taxon>
        <taxon>Termitoidae</taxon>
        <taxon>Kalotermitidae</taxon>
        <taxon>Cryptotermitinae</taxon>
        <taxon>Cryptotermes</taxon>
    </lineage>
</organism>
<dbReference type="SUPFAM" id="SSF56219">
    <property type="entry name" value="DNase I-like"/>
    <property type="match status" value="1"/>
</dbReference>
<dbReference type="InterPro" id="IPR036691">
    <property type="entry name" value="Endo/exonu/phosph_ase_sf"/>
</dbReference>
<dbReference type="Pfam" id="PF14529">
    <property type="entry name" value="Exo_endo_phos_2"/>
    <property type="match status" value="1"/>
</dbReference>
<protein>
    <recommendedName>
        <fullName evidence="1">Pre-C2HC domain-containing protein</fullName>
    </recommendedName>
</protein>
<dbReference type="SMART" id="SM00596">
    <property type="entry name" value="PRE_C2HC"/>
    <property type="match status" value="1"/>
</dbReference>
<reference evidence="2 3" key="1">
    <citation type="submission" date="2017-12" db="EMBL/GenBank/DDBJ databases">
        <title>Hemimetabolous genomes reveal molecular basis of termite eusociality.</title>
        <authorList>
            <person name="Harrison M.C."/>
            <person name="Jongepier E."/>
            <person name="Robertson H.M."/>
            <person name="Arning N."/>
            <person name="Bitard-Feildel T."/>
            <person name="Chao H."/>
            <person name="Childers C.P."/>
            <person name="Dinh H."/>
            <person name="Doddapaneni H."/>
            <person name="Dugan S."/>
            <person name="Gowin J."/>
            <person name="Greiner C."/>
            <person name="Han Y."/>
            <person name="Hu H."/>
            <person name="Hughes D.S.T."/>
            <person name="Huylmans A.-K."/>
            <person name="Kemena C."/>
            <person name="Kremer L.P.M."/>
            <person name="Lee S.L."/>
            <person name="Lopez-Ezquerra A."/>
            <person name="Mallet L."/>
            <person name="Monroy-Kuhn J.M."/>
            <person name="Moser A."/>
            <person name="Murali S.C."/>
            <person name="Muzny D.M."/>
            <person name="Otani S."/>
            <person name="Piulachs M.-D."/>
            <person name="Poelchau M."/>
            <person name="Qu J."/>
            <person name="Schaub F."/>
            <person name="Wada-Katsumata A."/>
            <person name="Worley K.C."/>
            <person name="Xie Q."/>
            <person name="Ylla G."/>
            <person name="Poulsen M."/>
            <person name="Gibbs R.A."/>
            <person name="Schal C."/>
            <person name="Richards S."/>
            <person name="Belles X."/>
            <person name="Korb J."/>
            <person name="Bornberg-Bauer E."/>
        </authorList>
    </citation>
    <scope>NUCLEOTIDE SEQUENCE [LARGE SCALE GENOMIC DNA]</scope>
    <source>
        <tissue evidence="2">Whole body</tissue>
    </source>
</reference>
<dbReference type="EMBL" id="NEVH01023499">
    <property type="protein sequence ID" value="PNF17940.1"/>
    <property type="molecule type" value="Genomic_DNA"/>
</dbReference>
<dbReference type="PANTHER" id="PTHR33273">
    <property type="entry name" value="DOMAIN-CONTAINING PROTEIN, PUTATIVE-RELATED"/>
    <property type="match status" value="1"/>
</dbReference>
<dbReference type="AlphaFoldDB" id="A0A2J7PNL6"/>
<gene>
    <name evidence="2" type="ORF">B7P43_G18402</name>
</gene>
<proteinExistence type="predicted"/>